<gene>
    <name evidence="17" type="ORF">ASIM_LOCUS14813</name>
</gene>
<dbReference type="Gene3D" id="1.25.40.10">
    <property type="entry name" value="Tetratricopeptide repeat domain"/>
    <property type="match status" value="2"/>
</dbReference>
<dbReference type="SUPFAM" id="SSF54768">
    <property type="entry name" value="dsRNA-binding domain-like"/>
    <property type="match status" value="1"/>
</dbReference>
<dbReference type="EMBL" id="UYRR01031943">
    <property type="protein sequence ID" value="VDK53424.1"/>
    <property type="molecule type" value="Genomic_DNA"/>
</dbReference>
<dbReference type="InterPro" id="IPR020568">
    <property type="entry name" value="Ribosomal_Su5_D2-typ_SF"/>
</dbReference>
<dbReference type="Pfam" id="PF08238">
    <property type="entry name" value="Sel1"/>
    <property type="match status" value="7"/>
</dbReference>
<protein>
    <recommendedName>
        <fullName evidence="7">Small ribosomal subunit protein uS5m</fullName>
    </recommendedName>
    <alternativeName>
        <fullName evidence="8">28S ribosomal protein S5, mitochondrial</fullName>
    </alternativeName>
</protein>
<dbReference type="InterPro" id="IPR050767">
    <property type="entry name" value="Sel1_AlgK"/>
</dbReference>
<feature type="region of interest" description="Disordered" evidence="13">
    <location>
        <begin position="96"/>
        <end position="136"/>
    </location>
</feature>
<dbReference type="GO" id="GO:0005743">
    <property type="term" value="C:mitochondrial inner membrane"/>
    <property type="evidence" value="ECO:0007669"/>
    <property type="project" value="UniProtKB-ARBA"/>
</dbReference>
<keyword evidence="14" id="KW-0472">Membrane</keyword>
<dbReference type="Pfam" id="PF00333">
    <property type="entry name" value="Ribosomal_S5"/>
    <property type="match status" value="1"/>
</dbReference>
<evidence type="ECO:0000256" key="15">
    <source>
        <dbReference type="SAM" id="SignalP"/>
    </source>
</evidence>
<dbReference type="PROSITE" id="PS50881">
    <property type="entry name" value="S5_DSRBD"/>
    <property type="match status" value="1"/>
</dbReference>
<dbReference type="GO" id="GO:0005763">
    <property type="term" value="C:mitochondrial small ribosomal subunit"/>
    <property type="evidence" value="ECO:0007669"/>
    <property type="project" value="UniProtKB-ARBA"/>
</dbReference>
<feature type="compositionally biased region" description="Basic and acidic residues" evidence="13">
    <location>
        <begin position="96"/>
        <end position="105"/>
    </location>
</feature>
<evidence type="ECO:0000256" key="12">
    <source>
        <dbReference type="SAM" id="Coils"/>
    </source>
</evidence>
<evidence type="ECO:0000256" key="6">
    <source>
        <dbReference type="ARBA" id="ARBA00038101"/>
    </source>
</evidence>
<dbReference type="InterPro" id="IPR018192">
    <property type="entry name" value="Ribosomal_uS5_N_CS"/>
</dbReference>
<keyword evidence="12" id="KW-0175">Coiled coil</keyword>
<keyword evidence="15" id="KW-0732">Signal</keyword>
<dbReference type="SUPFAM" id="SSF54211">
    <property type="entry name" value="Ribosomal protein S5 domain 2-like"/>
    <property type="match status" value="1"/>
</dbReference>
<dbReference type="PANTHER" id="PTHR11102:SF147">
    <property type="entry name" value="SEL1L ADAPTOR SUBUNIT OF ERAD E3 UBIQUITIN LIGASE"/>
    <property type="match status" value="1"/>
</dbReference>
<feature type="region of interest" description="Disordered" evidence="13">
    <location>
        <begin position="29"/>
        <end position="84"/>
    </location>
</feature>
<dbReference type="InterPro" id="IPR014721">
    <property type="entry name" value="Ribsml_uS5_D2-typ_fold_subgr"/>
</dbReference>
<dbReference type="InterPro" id="IPR013810">
    <property type="entry name" value="Ribosomal_uS5_N"/>
</dbReference>
<evidence type="ECO:0000256" key="7">
    <source>
        <dbReference type="ARBA" id="ARBA00039335"/>
    </source>
</evidence>
<keyword evidence="5 10" id="KW-0687">Ribonucleoprotein</keyword>
<evidence type="ECO:0000259" key="16">
    <source>
        <dbReference type="PROSITE" id="PS50881"/>
    </source>
</evidence>
<feature type="signal peptide" evidence="15">
    <location>
        <begin position="1"/>
        <end position="24"/>
    </location>
</feature>
<feature type="transmembrane region" description="Helical" evidence="14">
    <location>
        <begin position="552"/>
        <end position="571"/>
    </location>
</feature>
<dbReference type="PANTHER" id="PTHR11102">
    <property type="entry name" value="SEL-1-LIKE PROTEIN"/>
    <property type="match status" value="1"/>
</dbReference>
<evidence type="ECO:0000256" key="5">
    <source>
        <dbReference type="ARBA" id="ARBA00023274"/>
    </source>
</evidence>
<feature type="compositionally biased region" description="Acidic residues" evidence="13">
    <location>
        <begin position="43"/>
        <end position="53"/>
    </location>
</feature>
<feature type="compositionally biased region" description="Basic and acidic residues" evidence="13">
    <location>
        <begin position="62"/>
        <end position="84"/>
    </location>
</feature>
<dbReference type="InterPro" id="IPR006597">
    <property type="entry name" value="Sel1-like"/>
</dbReference>
<comment type="subcellular location">
    <subcellularLocation>
        <location evidence="1">Mitochondrion</location>
    </subcellularLocation>
</comment>
<dbReference type="SUPFAM" id="SSF81901">
    <property type="entry name" value="HCP-like"/>
    <property type="match status" value="3"/>
</dbReference>
<dbReference type="OrthoDB" id="309483at2759"/>
<dbReference type="InterPro" id="IPR011990">
    <property type="entry name" value="TPR-like_helical_dom_sf"/>
</dbReference>
<dbReference type="GO" id="GO:0003723">
    <property type="term" value="F:RNA binding"/>
    <property type="evidence" value="ECO:0007669"/>
    <property type="project" value="InterPro"/>
</dbReference>
<feature type="compositionally biased region" description="Basic and acidic residues" evidence="13">
    <location>
        <begin position="30"/>
        <end position="42"/>
    </location>
</feature>
<evidence type="ECO:0000256" key="10">
    <source>
        <dbReference type="PROSITE-ProRule" id="PRU00268"/>
    </source>
</evidence>
<evidence type="ECO:0000256" key="1">
    <source>
        <dbReference type="ARBA" id="ARBA00004173"/>
    </source>
</evidence>
<evidence type="ECO:0000256" key="4">
    <source>
        <dbReference type="ARBA" id="ARBA00023128"/>
    </source>
</evidence>
<dbReference type="Gene3D" id="3.30.230.10">
    <property type="match status" value="1"/>
</dbReference>
<feature type="chain" id="PRO_5043121224" description="Small ribosomal subunit protein uS5m" evidence="15">
    <location>
        <begin position="25"/>
        <end position="963"/>
    </location>
</feature>
<dbReference type="GO" id="GO:0036503">
    <property type="term" value="P:ERAD pathway"/>
    <property type="evidence" value="ECO:0007669"/>
    <property type="project" value="TreeGrafter"/>
</dbReference>
<dbReference type="WBParaSite" id="ASIM_0001540401-mRNA-1">
    <property type="protein sequence ID" value="ASIM_0001540401-mRNA-1"/>
    <property type="gene ID" value="ASIM_0001540401"/>
</dbReference>
<evidence type="ECO:0000313" key="17">
    <source>
        <dbReference type="EMBL" id="VDK53424.1"/>
    </source>
</evidence>
<dbReference type="AlphaFoldDB" id="A0A0M3K367"/>
<sequence length="963" mass="108499">MILRQLGLFYVLILAFSLITPSLSVQSASKETHQEESHHTDTEATDTEEDDVREAETTSTSESDHEEDHQKHEAVSSKTSDFDRLELSDAEIDKMAQSNRAKEDVPSAGDEYTPEGVSPSTKTGSTQKSADEKRSEELYTTAMRFLDKGRSASTEAKKAAYRLLDEAAQYKHKESMKLIGENNDSFVGLGQLYMTGGRGVEQNMDLASQYFSTAAEAGSTNAYAYLGKMYLDGTSATPQDNATAFQFFKKAADKGNPIGQSGLGVMYMYGKGVKQDYTKALKLFTLAAEQGWVDGQLNLGHMHYSEDYKGLGVRRDFKTAIKYFQLASQSGHILAFFNLAQIHATGTGVPRNCHTAVELYKNVAERGRWSERLMEAYSSYRDGRTDEAAFKYLFLAELGYEPAQTNFAYIIDRGETDLFPPNEALQRALLHWQRSANQDYALARVKLGDYHYYGWGTPVDYEMAASQYKIATDRHQTPQAMFNLGFMHEQGLGINKDIHLAKRFYDMAAETSPDAYIPVNLALMKLGMLFAIEYIKENSFTAGLDYAFGPNWDLYVMSALFGLIILLFFLYRRHRLGGAFVSFEYEQQTTLRCGAVGAFAKHSGTGPELWKTITAVSKSGQKKGRRATRQPIRNLDRFYRIGSGPMKVQFAGLNAPVQMKKDAIELVEQSEEEQKEAREKVKKILEEKPTSASKRRFREKLHPLERGFSGTQLVGQKLGPPPPVGEVNFDDFQTYCLEVKRTSNMTRIFGRVHTMSALIVMGNGRGLAGYAVGKAAIHRTNNAIVNAMKMASRKLFFVELLEGRTIYQDFYAECRNTRIFAQRRPAGFGLVCHPRLVKICEAIGIKDLYAKVEGSTKNYLALTHAFRLKLDDFYGEGRYALRKQKSFPFWVDTPGHKEAQWRKHPFRNQEQAMIRLLADGVVERWTRDQRLQWSNAKNEAVMNGLLPIPKGIGLSDVVPEPEK</sequence>
<dbReference type="GO" id="GO:0006412">
    <property type="term" value="P:translation"/>
    <property type="evidence" value="ECO:0007669"/>
    <property type="project" value="InterPro"/>
</dbReference>
<dbReference type="InterPro" id="IPR005324">
    <property type="entry name" value="Ribosomal_uS5_C"/>
</dbReference>
<dbReference type="SMART" id="SM00671">
    <property type="entry name" value="SEL1"/>
    <property type="match status" value="7"/>
</dbReference>
<evidence type="ECO:0000256" key="3">
    <source>
        <dbReference type="ARBA" id="ARBA00022980"/>
    </source>
</evidence>
<dbReference type="PROSITE" id="PS00585">
    <property type="entry name" value="RIBOSOMAL_S5"/>
    <property type="match status" value="1"/>
</dbReference>
<keyword evidence="14" id="KW-0812">Transmembrane</keyword>
<dbReference type="InterPro" id="IPR048584">
    <property type="entry name" value="Ribosomal_uS5m_N"/>
</dbReference>
<feature type="coiled-coil region" evidence="12">
    <location>
        <begin position="660"/>
        <end position="687"/>
    </location>
</feature>
<comment type="similarity">
    <text evidence="2 11">Belongs to the universal ribosomal protein uS5 family.</text>
</comment>
<name>A0A0M3K367_ANISI</name>
<evidence type="ECO:0000313" key="18">
    <source>
        <dbReference type="Proteomes" id="UP000267096"/>
    </source>
</evidence>
<dbReference type="FunFam" id="3.30.230.10:FF:000002">
    <property type="entry name" value="30S ribosomal protein S5"/>
    <property type="match status" value="1"/>
</dbReference>
<feature type="domain" description="S5 DRBM" evidence="16">
    <location>
        <begin position="732"/>
        <end position="798"/>
    </location>
</feature>
<feature type="compositionally biased region" description="Polar residues" evidence="13">
    <location>
        <begin position="118"/>
        <end position="128"/>
    </location>
</feature>
<dbReference type="Proteomes" id="UP000267096">
    <property type="component" value="Unassembled WGS sequence"/>
</dbReference>
<accession>A0A0M3K367</accession>
<keyword evidence="18" id="KW-1185">Reference proteome</keyword>
<reference evidence="19" key="1">
    <citation type="submission" date="2017-02" db="UniProtKB">
        <authorList>
            <consortium name="WormBaseParasite"/>
        </authorList>
    </citation>
    <scope>IDENTIFICATION</scope>
</reference>
<dbReference type="FunFam" id="3.30.160.20:FF:000022">
    <property type="entry name" value="28S ribosomal protein S5, mitochondrial"/>
    <property type="match status" value="1"/>
</dbReference>
<evidence type="ECO:0000256" key="13">
    <source>
        <dbReference type="SAM" id="MobiDB-lite"/>
    </source>
</evidence>
<keyword evidence="4" id="KW-0496">Mitochondrion</keyword>
<organism evidence="19">
    <name type="scientific">Anisakis simplex</name>
    <name type="common">Herring worm</name>
    <dbReference type="NCBI Taxonomy" id="6269"/>
    <lineage>
        <taxon>Eukaryota</taxon>
        <taxon>Metazoa</taxon>
        <taxon>Ecdysozoa</taxon>
        <taxon>Nematoda</taxon>
        <taxon>Chromadorea</taxon>
        <taxon>Rhabditida</taxon>
        <taxon>Spirurina</taxon>
        <taxon>Ascaridomorpha</taxon>
        <taxon>Ascaridoidea</taxon>
        <taxon>Anisakidae</taxon>
        <taxon>Anisakis</taxon>
        <taxon>Anisakis simplex complex</taxon>
    </lineage>
</organism>
<comment type="similarity">
    <text evidence="6">Belongs to the sel-1 family.</text>
</comment>
<evidence type="ECO:0000256" key="2">
    <source>
        <dbReference type="ARBA" id="ARBA00008945"/>
    </source>
</evidence>
<keyword evidence="14" id="KW-1133">Transmembrane helix</keyword>
<proteinExistence type="inferred from homology"/>
<dbReference type="Pfam" id="PF03719">
    <property type="entry name" value="Ribosomal_S5_C"/>
    <property type="match status" value="1"/>
</dbReference>
<evidence type="ECO:0000313" key="19">
    <source>
        <dbReference type="WBParaSite" id="ASIM_0001540401-mRNA-1"/>
    </source>
</evidence>
<dbReference type="GO" id="GO:0003735">
    <property type="term" value="F:structural constituent of ribosome"/>
    <property type="evidence" value="ECO:0007669"/>
    <property type="project" value="UniProtKB-UniRule"/>
</dbReference>
<evidence type="ECO:0000256" key="11">
    <source>
        <dbReference type="RuleBase" id="RU003823"/>
    </source>
</evidence>
<comment type="subunit">
    <text evidence="9">Component of the mitochondrial ribosome small subunit (28S) which comprises a 12S rRNA and about 30 distinct proteins.</text>
</comment>
<evidence type="ECO:0000256" key="8">
    <source>
        <dbReference type="ARBA" id="ARBA00041606"/>
    </source>
</evidence>
<evidence type="ECO:0000256" key="14">
    <source>
        <dbReference type="SAM" id="Phobius"/>
    </source>
</evidence>
<dbReference type="Gene3D" id="3.30.160.20">
    <property type="match status" value="1"/>
</dbReference>
<dbReference type="GO" id="GO:0005789">
    <property type="term" value="C:endoplasmic reticulum membrane"/>
    <property type="evidence" value="ECO:0007669"/>
    <property type="project" value="TreeGrafter"/>
</dbReference>
<reference evidence="17 18" key="2">
    <citation type="submission" date="2018-11" db="EMBL/GenBank/DDBJ databases">
        <authorList>
            <consortium name="Pathogen Informatics"/>
        </authorList>
    </citation>
    <scope>NUCLEOTIDE SEQUENCE [LARGE SCALE GENOMIC DNA]</scope>
</reference>
<keyword evidence="3 10" id="KW-0689">Ribosomal protein</keyword>
<dbReference type="Pfam" id="PF21251">
    <property type="entry name" value="Ribosomal_uS5m_N"/>
    <property type="match status" value="1"/>
</dbReference>
<evidence type="ECO:0000256" key="9">
    <source>
        <dbReference type="ARBA" id="ARBA00062683"/>
    </source>
</evidence>